<dbReference type="Pfam" id="PF02518">
    <property type="entry name" value="HATPase_c"/>
    <property type="match status" value="1"/>
</dbReference>
<dbReference type="RefSeq" id="WP_097153376.1">
    <property type="nucleotide sequence ID" value="NZ_OBEL01000002.1"/>
</dbReference>
<dbReference type="PANTHER" id="PTHR24421">
    <property type="entry name" value="NITRATE/NITRITE SENSOR PROTEIN NARX-RELATED"/>
    <property type="match status" value="1"/>
</dbReference>
<dbReference type="PANTHER" id="PTHR24421:SF59">
    <property type="entry name" value="OXYGEN SENSOR HISTIDINE KINASE NREB"/>
    <property type="match status" value="1"/>
</dbReference>
<dbReference type="InterPro" id="IPR003594">
    <property type="entry name" value="HATPase_dom"/>
</dbReference>
<keyword evidence="6 9" id="KW-1133">Transmembrane helix</keyword>
<evidence type="ECO:0000256" key="9">
    <source>
        <dbReference type="SAM" id="Phobius"/>
    </source>
</evidence>
<evidence type="ECO:0000256" key="7">
    <source>
        <dbReference type="ARBA" id="ARBA00023012"/>
    </source>
</evidence>
<dbReference type="GO" id="GO:0046983">
    <property type="term" value="F:protein dimerization activity"/>
    <property type="evidence" value="ECO:0007669"/>
    <property type="project" value="InterPro"/>
</dbReference>
<keyword evidence="4 9" id="KW-0812">Transmembrane</keyword>
<dbReference type="Gene3D" id="1.20.5.1930">
    <property type="match status" value="1"/>
</dbReference>
<dbReference type="GO" id="GO:0000155">
    <property type="term" value="F:phosphorelay sensor kinase activity"/>
    <property type="evidence" value="ECO:0007669"/>
    <property type="project" value="InterPro"/>
</dbReference>
<keyword evidence="8 9" id="KW-0472">Membrane</keyword>
<feature type="domain" description="Histidine kinase" evidence="10">
    <location>
        <begin position="374"/>
        <end position="465"/>
    </location>
</feature>
<evidence type="ECO:0000259" key="10">
    <source>
        <dbReference type="PROSITE" id="PS50109"/>
    </source>
</evidence>
<dbReference type="SMART" id="SM01049">
    <property type="entry name" value="Cache_2"/>
    <property type="match status" value="1"/>
</dbReference>
<dbReference type="Pfam" id="PF07730">
    <property type="entry name" value="HisKA_3"/>
    <property type="match status" value="1"/>
</dbReference>
<evidence type="ECO:0000313" key="11">
    <source>
        <dbReference type="EMBL" id="SNZ18986.1"/>
    </source>
</evidence>
<keyword evidence="5 11" id="KW-0418">Kinase</keyword>
<protein>
    <submittedName>
        <fullName evidence="11">Two-component system, NarL family, sensor kinase</fullName>
    </submittedName>
</protein>
<dbReference type="AlphaFoldDB" id="A0A285PFS8"/>
<evidence type="ECO:0000256" key="2">
    <source>
        <dbReference type="ARBA" id="ARBA00022475"/>
    </source>
</evidence>
<dbReference type="OrthoDB" id="9778496at2"/>
<keyword evidence="7" id="KW-0902">Two-component regulatory system</keyword>
<dbReference type="Pfam" id="PF17200">
    <property type="entry name" value="sCache_2"/>
    <property type="match status" value="1"/>
</dbReference>
<evidence type="ECO:0000256" key="3">
    <source>
        <dbReference type="ARBA" id="ARBA00022679"/>
    </source>
</evidence>
<feature type="transmembrane region" description="Helical" evidence="9">
    <location>
        <begin position="20"/>
        <end position="41"/>
    </location>
</feature>
<proteinExistence type="predicted"/>
<comment type="subcellular location">
    <subcellularLocation>
        <location evidence="1">Cell membrane</location>
        <topology evidence="1">Multi-pass membrane protein</topology>
    </subcellularLocation>
</comment>
<dbReference type="CDD" id="cd16917">
    <property type="entry name" value="HATPase_UhpB-NarQ-NarX-like"/>
    <property type="match status" value="1"/>
</dbReference>
<dbReference type="SUPFAM" id="SSF55874">
    <property type="entry name" value="ATPase domain of HSP90 chaperone/DNA topoisomerase II/histidine kinase"/>
    <property type="match status" value="1"/>
</dbReference>
<keyword evidence="3" id="KW-0808">Transferase</keyword>
<dbReference type="PROSITE" id="PS50109">
    <property type="entry name" value="HIS_KIN"/>
    <property type="match status" value="1"/>
</dbReference>
<gene>
    <name evidence="11" type="ORF">SAMN06265368_2063</name>
</gene>
<dbReference type="InterPro" id="IPR036890">
    <property type="entry name" value="HATPase_C_sf"/>
</dbReference>
<evidence type="ECO:0000256" key="4">
    <source>
        <dbReference type="ARBA" id="ARBA00022692"/>
    </source>
</evidence>
<dbReference type="InterPro" id="IPR050482">
    <property type="entry name" value="Sensor_HK_TwoCompSys"/>
</dbReference>
<accession>A0A285PFS8</accession>
<dbReference type="EMBL" id="OBEL01000002">
    <property type="protein sequence ID" value="SNZ18986.1"/>
    <property type="molecule type" value="Genomic_DNA"/>
</dbReference>
<organism evidence="11 12">
    <name type="scientific">Cohaesibacter gelatinilyticus</name>
    <dbReference type="NCBI Taxonomy" id="372072"/>
    <lineage>
        <taxon>Bacteria</taxon>
        <taxon>Pseudomonadati</taxon>
        <taxon>Pseudomonadota</taxon>
        <taxon>Alphaproteobacteria</taxon>
        <taxon>Hyphomicrobiales</taxon>
        <taxon>Cohaesibacteraceae</taxon>
    </lineage>
</organism>
<keyword evidence="12" id="KW-1185">Reference proteome</keyword>
<evidence type="ECO:0000256" key="1">
    <source>
        <dbReference type="ARBA" id="ARBA00004651"/>
    </source>
</evidence>
<evidence type="ECO:0000256" key="6">
    <source>
        <dbReference type="ARBA" id="ARBA00022989"/>
    </source>
</evidence>
<reference evidence="11 12" key="1">
    <citation type="submission" date="2017-09" db="EMBL/GenBank/DDBJ databases">
        <authorList>
            <person name="Ehlers B."/>
            <person name="Leendertz F.H."/>
        </authorList>
    </citation>
    <scope>NUCLEOTIDE SEQUENCE [LARGE SCALE GENOMIC DNA]</scope>
    <source>
        <strain evidence="11 12">DSM 18289</strain>
    </source>
</reference>
<keyword evidence="2" id="KW-1003">Cell membrane</keyword>
<sequence length="465" mass="52072">MLRIRSQNAPPANGKLPFKIKILLIAILPVLAVSFFTGLIIHQEANQLIETESKLIESRIRESKRQELANYIALALRAVDHVYKEEPGGTWQAQKTVKKILNNLTFSQNGYFFAYDRAGTALVHPPSPQLIGANLWYLKDEENNFVIQQLMKKAVDGGDYHTYLWNNPSTGEKGQKMGYAAYLPKWGWMLGTGLYLDDIDKEVLAFEADMRASIRKAETILFLISLFAVLVVAISIAALNYSEHKLADTRLKALTKRIIDVQEEERKRVSNDLHDGINQLLVSIRHRLEMTMDLVKNNQKPFALLEKSLSILDTSIADVRRLSKDLHPSALDNMGLAAAIRGLGRDFEESTKIKTTIQANTIGDRLEEKAKIALYRVVQEALTNVARHADADQVEIILRNDDAKKMVALSIRDNGKGLAHPDSPLSNEGLGLRNMYERIESHGGNLTIRNALSGGLELFANLPQS</sequence>
<dbReference type="Gene3D" id="3.30.565.10">
    <property type="entry name" value="Histidine kinase-like ATPase, C-terminal domain"/>
    <property type="match status" value="1"/>
</dbReference>
<dbReference type="SMART" id="SM00387">
    <property type="entry name" value="HATPase_c"/>
    <property type="match status" value="1"/>
</dbReference>
<feature type="transmembrane region" description="Helical" evidence="9">
    <location>
        <begin position="220"/>
        <end position="241"/>
    </location>
</feature>
<dbReference type="Proteomes" id="UP000219439">
    <property type="component" value="Unassembled WGS sequence"/>
</dbReference>
<dbReference type="InterPro" id="IPR033480">
    <property type="entry name" value="sCache_2"/>
</dbReference>
<dbReference type="InterPro" id="IPR005467">
    <property type="entry name" value="His_kinase_dom"/>
</dbReference>
<dbReference type="GO" id="GO:0005886">
    <property type="term" value="C:plasma membrane"/>
    <property type="evidence" value="ECO:0007669"/>
    <property type="project" value="UniProtKB-SubCell"/>
</dbReference>
<dbReference type="Gene3D" id="3.30.450.20">
    <property type="entry name" value="PAS domain"/>
    <property type="match status" value="1"/>
</dbReference>
<dbReference type="InterPro" id="IPR011712">
    <property type="entry name" value="Sig_transdc_His_kin_sub3_dim/P"/>
</dbReference>
<name>A0A285PFS8_9HYPH</name>
<evidence type="ECO:0000256" key="5">
    <source>
        <dbReference type="ARBA" id="ARBA00022777"/>
    </source>
</evidence>
<evidence type="ECO:0000313" key="12">
    <source>
        <dbReference type="Proteomes" id="UP000219439"/>
    </source>
</evidence>
<evidence type="ECO:0000256" key="8">
    <source>
        <dbReference type="ARBA" id="ARBA00023136"/>
    </source>
</evidence>